<dbReference type="InterPro" id="IPR015422">
    <property type="entry name" value="PyrdxlP-dep_Trfase_small"/>
</dbReference>
<dbReference type="PANTHER" id="PTHR43799:SF1">
    <property type="entry name" value="ASPARTATE AMINOTRANSFERASE"/>
    <property type="match status" value="1"/>
</dbReference>
<keyword evidence="2" id="KW-1185">Reference proteome</keyword>
<dbReference type="InterPro" id="IPR024551">
    <property type="entry name" value="AspAT_Ic"/>
</dbReference>
<reference evidence="2" key="1">
    <citation type="submission" date="2016-10" db="EMBL/GenBank/DDBJ databases">
        <authorList>
            <person name="Varghese N."/>
            <person name="Submissions S."/>
        </authorList>
    </citation>
    <scope>NUCLEOTIDE SEQUENCE [LARGE SCALE GENOMIC DNA]</scope>
    <source>
        <strain evidence="2">BS3775</strain>
    </source>
</reference>
<sequence length="430" mass="47088">MNFFAGFDKPPSQLTRQELEVCYARVMEAALDINMTRGLPSPAQLQLANPYLSLPGTSDFVSRSLIDWRNYGCLQGMPELRELVAEVLLGLPAEQIAVGENSSLALMHEALGYAFSHGFSTSPRPWIKEPSIKFLCPVPGYDRHFAMCEEFGMEMVPVPLLETGPDMDQVERLVASDPAIKGMWCVPKYSNPSGAIYCNDTVERLAKMPTAANDFVLLWDNAYAVHHLTDDEVPNQPLAKLCEEAGHIDRPLVFASTSKILLPGAGLAFFGSSRANLAWWLKHRRSRTIGPDKVNQLRHLLFFGSSKGLVDHMKKHRVLLAPKFERLEAELLQGLADVRQVAWTTPKGGYFVSLDLPKGCASLAVRLALQAGVALTQAGATHPGGTDPHDRTIRLAPTYLDLDTLSMAAKALVVCVLLAIAQNECSGNGP</sequence>
<dbReference type="InterPro" id="IPR015424">
    <property type="entry name" value="PyrdxlP-dep_Trfase"/>
</dbReference>
<accession>A0A1H1HZ51</accession>
<dbReference type="EMBL" id="FNKJ01000003">
    <property type="protein sequence ID" value="SDR30599.1"/>
    <property type="molecule type" value="Genomic_DNA"/>
</dbReference>
<proteinExistence type="predicted"/>
<keyword evidence="1" id="KW-0808">Transferase</keyword>
<dbReference type="RefSeq" id="WP_090325312.1">
    <property type="nucleotide sequence ID" value="NZ_FNKJ01000003.1"/>
</dbReference>
<evidence type="ECO:0000313" key="1">
    <source>
        <dbReference type="EMBL" id="SDR30599.1"/>
    </source>
</evidence>
<dbReference type="PANTHER" id="PTHR43799">
    <property type="entry name" value="AMINOTRANSFERASE, PUTATIVE-RELATED"/>
    <property type="match status" value="1"/>
</dbReference>
<dbReference type="AlphaFoldDB" id="A0A1H1HZ51"/>
<dbReference type="Gene3D" id="3.40.640.10">
    <property type="entry name" value="Type I PLP-dependent aspartate aminotransferase-like (Major domain)"/>
    <property type="match status" value="1"/>
</dbReference>
<name>A0A1H1HZ51_9PSED</name>
<keyword evidence="1" id="KW-0032">Aminotransferase</keyword>
<dbReference type="GO" id="GO:0004069">
    <property type="term" value="F:L-aspartate:2-oxoglutarate aminotransferase activity"/>
    <property type="evidence" value="ECO:0007669"/>
    <property type="project" value="InterPro"/>
</dbReference>
<organism evidence="1 2">
    <name type="scientific">Pseudomonas moorei</name>
    <dbReference type="NCBI Taxonomy" id="395599"/>
    <lineage>
        <taxon>Bacteria</taxon>
        <taxon>Pseudomonadati</taxon>
        <taxon>Pseudomonadota</taxon>
        <taxon>Gammaproteobacteria</taxon>
        <taxon>Pseudomonadales</taxon>
        <taxon>Pseudomonadaceae</taxon>
        <taxon>Pseudomonas</taxon>
    </lineage>
</organism>
<dbReference type="SUPFAM" id="SSF53383">
    <property type="entry name" value="PLP-dependent transferases"/>
    <property type="match status" value="1"/>
</dbReference>
<dbReference type="GO" id="GO:0003677">
    <property type="term" value="F:DNA binding"/>
    <property type="evidence" value="ECO:0007669"/>
    <property type="project" value="UniProtKB-KW"/>
</dbReference>
<dbReference type="Gene3D" id="3.90.1150.10">
    <property type="entry name" value="Aspartate Aminotransferase, domain 1"/>
    <property type="match status" value="1"/>
</dbReference>
<dbReference type="Proteomes" id="UP000199570">
    <property type="component" value="Unassembled WGS sequence"/>
</dbReference>
<keyword evidence="1" id="KW-0238">DNA-binding</keyword>
<dbReference type="CDD" id="cd00609">
    <property type="entry name" value="AAT_like"/>
    <property type="match status" value="1"/>
</dbReference>
<dbReference type="InterPro" id="IPR015421">
    <property type="entry name" value="PyrdxlP-dep_Trfase_major"/>
</dbReference>
<protein>
    <submittedName>
        <fullName evidence="1">DNA-binding transcriptional regulator, MocR family, contains an aminotransferase domain</fullName>
    </submittedName>
</protein>
<dbReference type="OrthoDB" id="9804020at2"/>
<evidence type="ECO:0000313" key="2">
    <source>
        <dbReference type="Proteomes" id="UP000199570"/>
    </source>
</evidence>
<dbReference type="Pfam" id="PF12897">
    <property type="entry name" value="Asp_aminotransf"/>
    <property type="match status" value="1"/>
</dbReference>
<gene>
    <name evidence="1" type="ORF">SAMN04490195_4686</name>
</gene>